<protein>
    <submittedName>
        <fullName evidence="3">Transporter substrate-binding domain-containing protein</fullName>
    </submittedName>
</protein>
<keyword evidence="4" id="KW-1185">Reference proteome</keyword>
<accession>A0ABZ0B222</accession>
<reference evidence="3 4" key="1">
    <citation type="submission" date="2023-08" db="EMBL/GenBank/DDBJ databases">
        <title>Rhodoferax potami sp. nov. and Rhodoferax mekongensis sp. nov., isolated from the Mekong River in Thailand.</title>
        <authorList>
            <person name="Kitikhun S."/>
            <person name="Charoenyingcharoen P."/>
            <person name="Siriarchawattana P."/>
            <person name="Likhitrattanapisal S."/>
            <person name="Nilsakha T."/>
            <person name="Chanpet A."/>
            <person name="Rattanawaree P."/>
            <person name="Ingsriswang S."/>
        </authorList>
    </citation>
    <scope>NUCLEOTIDE SEQUENCE [LARGE SCALE GENOMIC DNA]</scope>
    <source>
        <strain evidence="3 4">TBRC 17307</strain>
    </source>
</reference>
<dbReference type="Pfam" id="PF00497">
    <property type="entry name" value="SBP_bac_3"/>
    <property type="match status" value="1"/>
</dbReference>
<keyword evidence="1" id="KW-0732">Signal</keyword>
<sequence length="251" mass="27488">MQLTALLRRIASTALWALAAMGGLQAQTLTGYTEQWPPYNFEESGEVKGIASDVLRAVCADAKLTCKLNLVPWARAYKIVSNLPDTVLFTTARKASREKEFLWVGPLLPRSTWVYVKTVPDKGSVANREISQLRFGVVRDEAARQDLIQAGVPASSMIEDSSNAAVLRLLLADAVDAMVDTEVGMAWSLRSANLPPGTITRLSKLSEDGAYYFALNLQTDPAVVQRLQASLDKLRRSGRLDAITRQYSSGL</sequence>
<feature type="signal peptide" evidence="1">
    <location>
        <begin position="1"/>
        <end position="26"/>
    </location>
</feature>
<evidence type="ECO:0000313" key="3">
    <source>
        <dbReference type="EMBL" id="WNO05902.1"/>
    </source>
</evidence>
<evidence type="ECO:0000313" key="4">
    <source>
        <dbReference type="Proteomes" id="UP001302257"/>
    </source>
</evidence>
<gene>
    <name evidence="3" type="ORF">RAN89_05605</name>
</gene>
<dbReference type="Gene3D" id="3.40.190.10">
    <property type="entry name" value="Periplasmic binding protein-like II"/>
    <property type="match status" value="2"/>
</dbReference>
<dbReference type="SUPFAM" id="SSF53850">
    <property type="entry name" value="Periplasmic binding protein-like II"/>
    <property type="match status" value="1"/>
</dbReference>
<proteinExistence type="predicted"/>
<dbReference type="Proteomes" id="UP001302257">
    <property type="component" value="Chromosome"/>
</dbReference>
<name>A0ABZ0B222_9BURK</name>
<evidence type="ECO:0000256" key="1">
    <source>
        <dbReference type="SAM" id="SignalP"/>
    </source>
</evidence>
<evidence type="ECO:0000259" key="2">
    <source>
        <dbReference type="Pfam" id="PF00497"/>
    </source>
</evidence>
<dbReference type="InterPro" id="IPR001638">
    <property type="entry name" value="Solute-binding_3/MltF_N"/>
</dbReference>
<organism evidence="3 4">
    <name type="scientific">Rhodoferax mekongensis</name>
    <dbReference type="NCBI Taxonomy" id="3068341"/>
    <lineage>
        <taxon>Bacteria</taxon>
        <taxon>Pseudomonadati</taxon>
        <taxon>Pseudomonadota</taxon>
        <taxon>Betaproteobacteria</taxon>
        <taxon>Burkholderiales</taxon>
        <taxon>Comamonadaceae</taxon>
        <taxon>Rhodoferax</taxon>
    </lineage>
</organism>
<dbReference type="PANTHER" id="PTHR38834">
    <property type="entry name" value="PERIPLASMIC SUBSTRATE BINDING PROTEIN FAMILY 3"/>
    <property type="match status" value="1"/>
</dbReference>
<dbReference type="RefSeq" id="WP_313868627.1">
    <property type="nucleotide sequence ID" value="NZ_CP132507.1"/>
</dbReference>
<dbReference type="PANTHER" id="PTHR38834:SF3">
    <property type="entry name" value="SOLUTE-BINDING PROTEIN FAMILY 3_N-TERMINAL DOMAIN-CONTAINING PROTEIN"/>
    <property type="match status" value="1"/>
</dbReference>
<feature type="chain" id="PRO_5046370135" evidence="1">
    <location>
        <begin position="27"/>
        <end position="251"/>
    </location>
</feature>
<dbReference type="EMBL" id="CP132507">
    <property type="protein sequence ID" value="WNO05902.1"/>
    <property type="molecule type" value="Genomic_DNA"/>
</dbReference>
<feature type="domain" description="Solute-binding protein family 3/N-terminal" evidence="2">
    <location>
        <begin position="31"/>
        <end position="247"/>
    </location>
</feature>